<dbReference type="Gene3D" id="3.30.1310.20">
    <property type="entry name" value="PRTase-like"/>
    <property type="match status" value="1"/>
</dbReference>
<evidence type="ECO:0000313" key="3">
    <source>
        <dbReference type="Proteomes" id="UP000245698"/>
    </source>
</evidence>
<organism evidence="2 3">
    <name type="scientific">Mesorhizobium delmotii</name>
    <dbReference type="NCBI Taxonomy" id="1631247"/>
    <lineage>
        <taxon>Bacteria</taxon>
        <taxon>Pseudomonadati</taxon>
        <taxon>Pseudomonadota</taxon>
        <taxon>Alphaproteobacteria</taxon>
        <taxon>Hyphomicrobiales</taxon>
        <taxon>Phyllobacteriaceae</taxon>
        <taxon>Mesorhizobium</taxon>
    </lineage>
</organism>
<sequence>MLGPALPKVKTMFFDAPRFRDRTDAGRQLAAALTGFAASDPLVLALPRGGVPVGFEVAKALRARLDVLLVRKIGAPGHSEYGIGAVVDGENPQLVLNEEAMALVQPSDEYVEAEKRRQLLEIERRRNLYFGSRPAASVLGRTVIVVDDGIATGGTVRVALKALRKDRAAHVVLAVPVAPQDTLDLIRADVDEVVCLATPEPFVAVGRYYKNFAQTTDAEVVQLLQQAEQFESKSSMRSAG</sequence>
<dbReference type="Gene3D" id="3.40.50.2020">
    <property type="match status" value="1"/>
</dbReference>
<dbReference type="InterPro" id="IPR029057">
    <property type="entry name" value="PRTase-like"/>
</dbReference>
<keyword evidence="2" id="KW-0808">Transferase</keyword>
<dbReference type="AlphaFoldDB" id="A0A2P9AN82"/>
<keyword evidence="2" id="KW-0328">Glycosyltransferase</keyword>
<protein>
    <submittedName>
        <fullName evidence="2">Phosphoribosyltransferase</fullName>
    </submittedName>
</protein>
<dbReference type="EMBL" id="FUIG01000037">
    <property type="protein sequence ID" value="SJM32617.1"/>
    <property type="molecule type" value="Genomic_DNA"/>
</dbReference>
<keyword evidence="3" id="KW-1185">Reference proteome</keyword>
<reference evidence="3" key="1">
    <citation type="submission" date="2016-12" db="EMBL/GenBank/DDBJ databases">
        <authorList>
            <person name="Brunel B."/>
        </authorList>
    </citation>
    <scope>NUCLEOTIDE SEQUENCE [LARGE SCALE GENOMIC DNA]</scope>
</reference>
<dbReference type="InterPro" id="IPR000836">
    <property type="entry name" value="PRTase_dom"/>
</dbReference>
<proteinExistence type="predicted"/>
<evidence type="ECO:0000313" key="2">
    <source>
        <dbReference type="EMBL" id="SJM32617.1"/>
    </source>
</evidence>
<accession>A0A2P9AN82</accession>
<gene>
    <name evidence="2" type="ORF">BQ8482_30073</name>
</gene>
<feature type="domain" description="Phosphoribosyltransferase" evidence="1">
    <location>
        <begin position="36"/>
        <end position="197"/>
    </location>
</feature>
<evidence type="ECO:0000259" key="1">
    <source>
        <dbReference type="Pfam" id="PF00156"/>
    </source>
</evidence>
<dbReference type="CDD" id="cd06223">
    <property type="entry name" value="PRTases_typeI"/>
    <property type="match status" value="1"/>
</dbReference>
<dbReference type="SUPFAM" id="SSF53271">
    <property type="entry name" value="PRTase-like"/>
    <property type="match status" value="1"/>
</dbReference>
<dbReference type="Proteomes" id="UP000245698">
    <property type="component" value="Unassembled WGS sequence"/>
</dbReference>
<dbReference type="Pfam" id="PF00156">
    <property type="entry name" value="Pribosyltran"/>
    <property type="match status" value="1"/>
</dbReference>
<name>A0A2P9AN82_9HYPH</name>
<dbReference type="GO" id="GO:0016757">
    <property type="term" value="F:glycosyltransferase activity"/>
    <property type="evidence" value="ECO:0007669"/>
    <property type="project" value="UniProtKB-KW"/>
</dbReference>